<dbReference type="InterPro" id="IPR023586">
    <property type="entry name" value="Ile-tRNA-ligase_type2"/>
</dbReference>
<protein>
    <recommendedName>
        <fullName evidence="6">Aminoacyl-tRNA synthetase class Ia domain-containing protein</fullName>
    </recommendedName>
</protein>
<accession>A0ABQ0GD09</accession>
<dbReference type="InterPro" id="IPR002300">
    <property type="entry name" value="aa-tRNA-synth_Ia"/>
</dbReference>
<evidence type="ECO:0000259" key="6">
    <source>
        <dbReference type="Pfam" id="PF00133"/>
    </source>
</evidence>
<evidence type="ECO:0000256" key="1">
    <source>
        <dbReference type="ARBA" id="ARBA00022598"/>
    </source>
</evidence>
<feature type="domain" description="Aminoacyl-tRNA synthetase class Ia" evidence="6">
    <location>
        <begin position="45"/>
        <end position="83"/>
    </location>
</feature>
<dbReference type="InterPro" id="IPR014729">
    <property type="entry name" value="Rossmann-like_a/b/a_fold"/>
</dbReference>
<dbReference type="Proteomes" id="UP001628179">
    <property type="component" value="Unassembled WGS sequence"/>
</dbReference>
<dbReference type="Gene3D" id="3.90.740.10">
    <property type="entry name" value="Valyl/Leucyl/Isoleucyl-tRNA synthetase, editing domain"/>
    <property type="match status" value="1"/>
</dbReference>
<comment type="caution">
    <text evidence="7">The sequence shown here is derived from an EMBL/GenBank/DDBJ whole genome shotgun (WGS) entry which is preliminary data.</text>
</comment>
<dbReference type="Gene3D" id="3.40.50.620">
    <property type="entry name" value="HUPs"/>
    <property type="match status" value="1"/>
</dbReference>
<dbReference type="GeneID" id="98176607"/>
<evidence type="ECO:0000313" key="7">
    <source>
        <dbReference type="EMBL" id="GAB1315654.1"/>
    </source>
</evidence>
<evidence type="ECO:0000256" key="2">
    <source>
        <dbReference type="ARBA" id="ARBA00022741"/>
    </source>
</evidence>
<sequence length="166" mass="19296">MSVNSLKEETEIIRYWREIDAFQIQLRLTGGRPCFTFYDGPPFDYHVSRRFGWDTHGLPIEYEIDKRLGVSGHDAVMQMGIGNIERLGRWIDLEDDYKSMDLSFMESCLLGVPGKENTSLVIYTTTPWTIPSNLFIAVHPDFEYFEIPDVKTEKHYILLESGLSMF</sequence>
<keyword evidence="2" id="KW-0547">Nucleotide-binding</keyword>
<dbReference type="Pfam" id="PF00133">
    <property type="entry name" value="tRNA-synt_1"/>
    <property type="match status" value="1"/>
</dbReference>
<keyword evidence="4" id="KW-0648">Protein biosynthesis</keyword>
<dbReference type="SUPFAM" id="SSF52374">
    <property type="entry name" value="Nucleotidylyl transferase"/>
    <property type="match status" value="1"/>
</dbReference>
<gene>
    <name evidence="7" type="ORF">MFIFM68171_05864</name>
</gene>
<evidence type="ECO:0000256" key="3">
    <source>
        <dbReference type="ARBA" id="ARBA00022840"/>
    </source>
</evidence>
<evidence type="ECO:0000313" key="8">
    <source>
        <dbReference type="Proteomes" id="UP001628179"/>
    </source>
</evidence>
<evidence type="ECO:0000256" key="5">
    <source>
        <dbReference type="ARBA" id="ARBA00023146"/>
    </source>
</evidence>
<keyword evidence="5" id="KW-0030">Aminoacyl-tRNA synthetase</keyword>
<dbReference type="InterPro" id="IPR009008">
    <property type="entry name" value="Val/Leu/Ile-tRNA-synth_edit"/>
</dbReference>
<evidence type="ECO:0000256" key="4">
    <source>
        <dbReference type="ARBA" id="ARBA00022917"/>
    </source>
</evidence>
<name>A0ABQ0GD09_9PEZI</name>
<organism evidence="7 8">
    <name type="scientific">Madurella fahalii</name>
    <dbReference type="NCBI Taxonomy" id="1157608"/>
    <lineage>
        <taxon>Eukaryota</taxon>
        <taxon>Fungi</taxon>
        <taxon>Dikarya</taxon>
        <taxon>Ascomycota</taxon>
        <taxon>Pezizomycotina</taxon>
        <taxon>Sordariomycetes</taxon>
        <taxon>Sordariomycetidae</taxon>
        <taxon>Sordariales</taxon>
        <taxon>Sordariales incertae sedis</taxon>
        <taxon>Madurella</taxon>
    </lineage>
</organism>
<dbReference type="PANTHER" id="PTHR42780">
    <property type="entry name" value="SOLEUCYL-TRNA SYNTHETASE"/>
    <property type="match status" value="1"/>
</dbReference>
<keyword evidence="8" id="KW-1185">Reference proteome</keyword>
<dbReference type="SUPFAM" id="SSF50677">
    <property type="entry name" value="ValRS/IleRS/LeuRS editing domain"/>
    <property type="match status" value="1"/>
</dbReference>
<proteinExistence type="predicted"/>
<dbReference type="PANTHER" id="PTHR42780:SF1">
    <property type="entry name" value="ISOLEUCINE--TRNA LIGASE, CYTOPLASMIC"/>
    <property type="match status" value="1"/>
</dbReference>
<dbReference type="EMBL" id="BAAFSV010000003">
    <property type="protein sequence ID" value="GAB1315654.1"/>
    <property type="molecule type" value="Genomic_DNA"/>
</dbReference>
<reference evidence="7 8" key="1">
    <citation type="submission" date="2024-09" db="EMBL/GenBank/DDBJ databases">
        <title>Itraconazole resistance in Madurella fahalii resulting from another homologue of gene encoding cytochrome P450 14-alpha sterol demethylase (CYP51).</title>
        <authorList>
            <person name="Yoshioka I."/>
            <person name="Fahal A.H."/>
            <person name="Kaneko S."/>
            <person name="Yaguchi T."/>
        </authorList>
    </citation>
    <scope>NUCLEOTIDE SEQUENCE [LARGE SCALE GENOMIC DNA]</scope>
    <source>
        <strain evidence="7 8">IFM 68171</strain>
    </source>
</reference>
<dbReference type="RefSeq" id="XP_070917385.1">
    <property type="nucleotide sequence ID" value="XM_071061284.1"/>
</dbReference>
<keyword evidence="3" id="KW-0067">ATP-binding</keyword>
<keyword evidence="1" id="KW-0436">Ligase</keyword>